<dbReference type="CDD" id="cd11528">
    <property type="entry name" value="NTP-PPase_MazG_Nterm"/>
    <property type="match status" value="1"/>
</dbReference>
<dbReference type="AlphaFoldDB" id="A0A932CQ75"/>
<organism evidence="7 8">
    <name type="scientific">Tectimicrobiota bacterium</name>
    <dbReference type="NCBI Taxonomy" id="2528274"/>
    <lineage>
        <taxon>Bacteria</taxon>
        <taxon>Pseudomonadati</taxon>
        <taxon>Nitrospinota/Tectimicrobiota group</taxon>
        <taxon>Candidatus Tectimicrobiota</taxon>
    </lineage>
</organism>
<name>A0A932CQ75_UNCTE</name>
<dbReference type="GO" id="GO:0047693">
    <property type="term" value="F:ATP diphosphatase activity"/>
    <property type="evidence" value="ECO:0007669"/>
    <property type="project" value="UniProtKB-EC"/>
</dbReference>
<dbReference type="Gene3D" id="1.10.287.1080">
    <property type="entry name" value="MazG-like"/>
    <property type="match status" value="2"/>
</dbReference>
<evidence type="ECO:0000256" key="1">
    <source>
        <dbReference type="ARBA" id="ARBA00052141"/>
    </source>
</evidence>
<dbReference type="EC" id="3.6.1.8" evidence="3"/>
<evidence type="ECO:0000256" key="4">
    <source>
        <dbReference type="ARBA" id="ARBA00074799"/>
    </source>
</evidence>
<dbReference type="GO" id="GO:0046061">
    <property type="term" value="P:dATP catabolic process"/>
    <property type="evidence" value="ECO:0007669"/>
    <property type="project" value="TreeGrafter"/>
</dbReference>
<feature type="domain" description="NTP pyrophosphohydrolase MazG-like" evidence="6">
    <location>
        <begin position="170"/>
        <end position="228"/>
    </location>
</feature>
<comment type="caution">
    <text evidence="7">The sequence shown here is derived from an EMBL/GenBank/DDBJ whole genome shotgun (WGS) entry which is preliminary data.</text>
</comment>
<dbReference type="InterPro" id="IPR011551">
    <property type="entry name" value="NTP_PyrPHydrolase_MazG"/>
</dbReference>
<dbReference type="GO" id="GO:0006950">
    <property type="term" value="P:response to stress"/>
    <property type="evidence" value="ECO:0007669"/>
    <property type="project" value="UniProtKB-ARBA"/>
</dbReference>
<accession>A0A932CQ75</accession>
<keyword evidence="7" id="KW-0378">Hydrolase</keyword>
<reference evidence="7" key="1">
    <citation type="submission" date="2020-07" db="EMBL/GenBank/DDBJ databases">
        <title>Huge and variable diversity of episymbiotic CPR bacteria and DPANN archaea in groundwater ecosystems.</title>
        <authorList>
            <person name="He C.Y."/>
            <person name="Keren R."/>
            <person name="Whittaker M."/>
            <person name="Farag I.F."/>
            <person name="Doudna J."/>
            <person name="Cate J.H.D."/>
            <person name="Banfield J.F."/>
        </authorList>
    </citation>
    <scope>NUCLEOTIDE SEQUENCE</scope>
    <source>
        <strain evidence="7">NC_groundwater_672_Ag_B-0.1um_62_36</strain>
    </source>
</reference>
<comment type="similarity">
    <text evidence="2">Belongs to the nucleoside triphosphate pyrophosphohydrolase family.</text>
</comment>
<dbReference type="EMBL" id="JACPRF010000331">
    <property type="protein sequence ID" value="MBI2877367.1"/>
    <property type="molecule type" value="Genomic_DNA"/>
</dbReference>
<evidence type="ECO:0000256" key="2">
    <source>
        <dbReference type="ARBA" id="ARBA00061115"/>
    </source>
</evidence>
<dbReference type="CDD" id="cd11529">
    <property type="entry name" value="NTP-PPase_MazG_Cterm"/>
    <property type="match status" value="1"/>
</dbReference>
<gene>
    <name evidence="7" type="primary">mazG</name>
    <name evidence="7" type="ORF">HYY20_10840</name>
</gene>
<feature type="region of interest" description="Disordered" evidence="5">
    <location>
        <begin position="259"/>
        <end position="283"/>
    </location>
</feature>
<sequence>MEGKKASSFERLLAIMATLRSEGGCPWDREQTRQSLKPYLIEEAYEAVEALDQGDPEKIKEELGDVLLQVVFHARISQELEEFDIEDILQALVQKMIRRHAHVFGPQKAANSQEALTRWEAIKRGEKRHLPRHSALDGVPLHLPALLQAQRLQEKASRVGFDWTEVSPVLEKVEEEWREFRQADAQGDRSEMEKELGDLLFSLVNLARFLELNAEESLRKASQRFTQRFHYLEQRLKEAGKGWEETSLAEMDALWEEAKESAELKAQGKDKPRTLSHERQGDG</sequence>
<evidence type="ECO:0000313" key="7">
    <source>
        <dbReference type="EMBL" id="MBI2877367.1"/>
    </source>
</evidence>
<dbReference type="NCBIfam" id="NF007113">
    <property type="entry name" value="PRK09562.1"/>
    <property type="match status" value="1"/>
</dbReference>
<evidence type="ECO:0000313" key="8">
    <source>
        <dbReference type="Proteomes" id="UP000769766"/>
    </source>
</evidence>
<evidence type="ECO:0000256" key="5">
    <source>
        <dbReference type="SAM" id="MobiDB-lite"/>
    </source>
</evidence>
<dbReference type="GO" id="GO:0006203">
    <property type="term" value="P:dGTP catabolic process"/>
    <property type="evidence" value="ECO:0007669"/>
    <property type="project" value="TreeGrafter"/>
</dbReference>
<dbReference type="FunFam" id="1.10.287.1080:FF:000003">
    <property type="entry name" value="Nucleoside triphosphate pyrophosphohydrolase"/>
    <property type="match status" value="1"/>
</dbReference>
<comment type="catalytic activity">
    <reaction evidence="1">
        <text>ATP + H2O = AMP + diphosphate + H(+)</text>
        <dbReference type="Rhea" id="RHEA:14245"/>
        <dbReference type="ChEBI" id="CHEBI:15377"/>
        <dbReference type="ChEBI" id="CHEBI:15378"/>
        <dbReference type="ChEBI" id="CHEBI:30616"/>
        <dbReference type="ChEBI" id="CHEBI:33019"/>
        <dbReference type="ChEBI" id="CHEBI:456215"/>
        <dbReference type="EC" id="3.6.1.8"/>
    </reaction>
</comment>
<protein>
    <recommendedName>
        <fullName evidence="4">Nucleoside triphosphate pyrophosphohydrolase</fullName>
        <ecNumber evidence="3">3.6.1.8</ecNumber>
    </recommendedName>
</protein>
<dbReference type="FunFam" id="1.10.287.1080:FF:000001">
    <property type="entry name" value="Nucleoside triphosphate pyrophosphohydrolase"/>
    <property type="match status" value="1"/>
</dbReference>
<feature type="domain" description="NTP pyrophosphohydrolase MazG-like" evidence="6">
    <location>
        <begin position="31"/>
        <end position="104"/>
    </location>
</feature>
<dbReference type="GO" id="GO:0046047">
    <property type="term" value="P:TTP catabolic process"/>
    <property type="evidence" value="ECO:0007669"/>
    <property type="project" value="TreeGrafter"/>
</dbReference>
<evidence type="ECO:0000259" key="6">
    <source>
        <dbReference type="Pfam" id="PF03819"/>
    </source>
</evidence>
<dbReference type="GO" id="GO:0046081">
    <property type="term" value="P:dUTP catabolic process"/>
    <property type="evidence" value="ECO:0007669"/>
    <property type="project" value="TreeGrafter"/>
</dbReference>
<evidence type="ECO:0000256" key="3">
    <source>
        <dbReference type="ARBA" id="ARBA00066372"/>
    </source>
</evidence>
<dbReference type="InterPro" id="IPR004518">
    <property type="entry name" value="MazG-like_dom"/>
</dbReference>
<dbReference type="Proteomes" id="UP000769766">
    <property type="component" value="Unassembled WGS sequence"/>
</dbReference>
<dbReference type="GO" id="GO:0046076">
    <property type="term" value="P:dTTP catabolic process"/>
    <property type="evidence" value="ECO:0007669"/>
    <property type="project" value="TreeGrafter"/>
</dbReference>
<dbReference type="Pfam" id="PF03819">
    <property type="entry name" value="MazG"/>
    <property type="match status" value="2"/>
</dbReference>
<dbReference type="InterPro" id="IPR048011">
    <property type="entry name" value="NTP-PPase_MazG-like_C"/>
</dbReference>
<dbReference type="InterPro" id="IPR048015">
    <property type="entry name" value="NTP-PPase_MazG-like_N"/>
</dbReference>
<dbReference type="GO" id="GO:0046052">
    <property type="term" value="P:UTP catabolic process"/>
    <property type="evidence" value="ECO:0007669"/>
    <property type="project" value="TreeGrafter"/>
</dbReference>
<dbReference type="PANTHER" id="PTHR30522:SF0">
    <property type="entry name" value="NUCLEOSIDE TRIPHOSPHATE PYROPHOSPHOHYDROLASE"/>
    <property type="match status" value="1"/>
</dbReference>
<dbReference type="SUPFAM" id="SSF101386">
    <property type="entry name" value="all-alpha NTP pyrophosphatases"/>
    <property type="match status" value="2"/>
</dbReference>
<proteinExistence type="inferred from homology"/>
<dbReference type="PANTHER" id="PTHR30522">
    <property type="entry name" value="NUCLEOSIDE TRIPHOSPHATE PYROPHOSPHOHYDROLASE"/>
    <property type="match status" value="1"/>
</dbReference>
<dbReference type="NCBIfam" id="TIGR00444">
    <property type="entry name" value="mazG"/>
    <property type="match status" value="1"/>
</dbReference>